<organism evidence="8">
    <name type="scientific">Oceaniferula spumae</name>
    <dbReference type="NCBI Taxonomy" id="2979115"/>
    <lineage>
        <taxon>Bacteria</taxon>
        <taxon>Pseudomonadati</taxon>
        <taxon>Verrucomicrobiota</taxon>
        <taxon>Verrucomicrobiia</taxon>
        <taxon>Verrucomicrobiales</taxon>
        <taxon>Verrucomicrobiaceae</taxon>
        <taxon>Oceaniferula</taxon>
    </lineage>
</organism>
<proteinExistence type="predicted"/>
<accession>A0AAT9FR59</accession>
<evidence type="ECO:0000256" key="5">
    <source>
        <dbReference type="ARBA" id="ARBA00023136"/>
    </source>
</evidence>
<protein>
    <submittedName>
        <fullName evidence="8">Phosphoglycerol transferase</fullName>
    </submittedName>
</protein>
<comment type="subcellular location">
    <subcellularLocation>
        <location evidence="1">Cell membrane</location>
        <topology evidence="1">Multi-pass membrane protein</topology>
    </subcellularLocation>
</comment>
<dbReference type="GO" id="GO:0016740">
    <property type="term" value="F:transferase activity"/>
    <property type="evidence" value="ECO:0007669"/>
    <property type="project" value="UniProtKB-KW"/>
</dbReference>
<dbReference type="InterPro" id="IPR050448">
    <property type="entry name" value="OpgB/LTA_synthase_biosynth"/>
</dbReference>
<evidence type="ECO:0000256" key="3">
    <source>
        <dbReference type="ARBA" id="ARBA00022692"/>
    </source>
</evidence>
<dbReference type="PANTHER" id="PTHR47371">
    <property type="entry name" value="LIPOTEICHOIC ACID SYNTHASE"/>
    <property type="match status" value="1"/>
</dbReference>
<reference evidence="8" key="1">
    <citation type="submission" date="2024-07" db="EMBL/GenBank/DDBJ databases">
        <title>Complete genome sequence of Verrucomicrobiaceae bacterium NT6N.</title>
        <authorList>
            <person name="Huang C."/>
            <person name="Takami H."/>
            <person name="Hamasaki K."/>
        </authorList>
    </citation>
    <scope>NUCLEOTIDE SEQUENCE</scope>
    <source>
        <strain evidence="8">NT6N</strain>
    </source>
</reference>
<evidence type="ECO:0000256" key="2">
    <source>
        <dbReference type="ARBA" id="ARBA00022475"/>
    </source>
</evidence>
<feature type="transmembrane region" description="Helical" evidence="6">
    <location>
        <begin position="24"/>
        <end position="42"/>
    </location>
</feature>
<name>A0AAT9FR59_9BACT</name>
<dbReference type="GO" id="GO:0005886">
    <property type="term" value="C:plasma membrane"/>
    <property type="evidence" value="ECO:0007669"/>
    <property type="project" value="UniProtKB-SubCell"/>
</dbReference>
<feature type="domain" description="Sulfatase N-terminal" evidence="7">
    <location>
        <begin position="300"/>
        <end position="581"/>
    </location>
</feature>
<feature type="transmembrane region" description="Helical" evidence="6">
    <location>
        <begin position="100"/>
        <end position="120"/>
    </location>
</feature>
<feature type="transmembrane region" description="Helical" evidence="6">
    <location>
        <begin position="190"/>
        <end position="208"/>
    </location>
</feature>
<evidence type="ECO:0000313" key="8">
    <source>
        <dbReference type="EMBL" id="BDS08468.1"/>
    </source>
</evidence>
<dbReference type="AlphaFoldDB" id="A0AAT9FR59"/>
<dbReference type="PANTHER" id="PTHR47371:SF3">
    <property type="entry name" value="PHOSPHOGLYCEROL TRANSFERASE I"/>
    <property type="match status" value="1"/>
</dbReference>
<dbReference type="Gene3D" id="3.40.720.10">
    <property type="entry name" value="Alkaline Phosphatase, subunit A"/>
    <property type="match status" value="1"/>
</dbReference>
<dbReference type="InterPro" id="IPR017850">
    <property type="entry name" value="Alkaline_phosphatase_core_sf"/>
</dbReference>
<gene>
    <name evidence="8" type="ORF">NT6N_35080</name>
</gene>
<sequence>MTAPVLPRKGWNAFVHHLARDAKLWLWVAFLLFVARALLIWLNRFSLADETGFTTFATAFFVGFRFDMPVATVFTLPSFLAACLGILIPMNKVISALRAISTYFFTISWVLITTITLGYFKQYHNQFDAHLLGVVYDDFGAIVMTVWKSYPVILGSIVMIIIGFVLIYIGRRWIKAPFPILAAPKAPSHFLSKVGVTLLLLVLLAVGIRGSVGSRPMQKKDAARTMDSVLNRCVINPITSLAYAIKSHRELMRGDGLERYLKKGNILDACKDFSGRQDIHHLDDAFLRSAEGHRGKKPNHIFLLVMESYDGWTMLPKHSEWNISNELKKLGKEGVYIEQFLPGSRSTMTSLATIISGMADAGVITNERSSPLDPAYATALAMQMKQLGYETHFWYAGYGSWQRIETFCHEQGFEFTHMGAEMGPGEGINEWGVTDEHLFSYIESKFNPEKPSFNIVLTSTNHPPYDLDLKKAGCPLTSVPAPYQAAYERGTATVNMLGHHWYSDKWMGHFVRNITSKTPGCLFAITGDHWGRIYPGPRPESYERAIVPLVLYGPDVLPKDIDGKSLRGSHYDLGATLIEMAADRGHKYHAIGRNILETRPDDIAISRLWLMGKDFIVSTSDGAQLRTLDGQPLDNEPNALTKARRTYKLMHGLSWWRLRKGNDLPDDD</sequence>
<feature type="transmembrane region" description="Helical" evidence="6">
    <location>
        <begin position="150"/>
        <end position="169"/>
    </location>
</feature>
<keyword evidence="3 6" id="KW-0812">Transmembrane</keyword>
<dbReference type="InterPro" id="IPR000917">
    <property type="entry name" value="Sulfatase_N"/>
</dbReference>
<evidence type="ECO:0000259" key="7">
    <source>
        <dbReference type="Pfam" id="PF00884"/>
    </source>
</evidence>
<dbReference type="SUPFAM" id="SSF53649">
    <property type="entry name" value="Alkaline phosphatase-like"/>
    <property type="match status" value="1"/>
</dbReference>
<keyword evidence="4 6" id="KW-1133">Transmembrane helix</keyword>
<dbReference type="CDD" id="cd16015">
    <property type="entry name" value="LTA_synthase"/>
    <property type="match status" value="1"/>
</dbReference>
<keyword evidence="2" id="KW-1003">Cell membrane</keyword>
<evidence type="ECO:0000256" key="4">
    <source>
        <dbReference type="ARBA" id="ARBA00022989"/>
    </source>
</evidence>
<dbReference type="Pfam" id="PF00884">
    <property type="entry name" value="Sulfatase"/>
    <property type="match status" value="1"/>
</dbReference>
<evidence type="ECO:0000256" key="6">
    <source>
        <dbReference type="SAM" id="Phobius"/>
    </source>
</evidence>
<dbReference type="KEGG" id="osu:NT6N_35080"/>
<keyword evidence="8" id="KW-0808">Transferase</keyword>
<dbReference type="EMBL" id="AP026866">
    <property type="protein sequence ID" value="BDS08468.1"/>
    <property type="molecule type" value="Genomic_DNA"/>
</dbReference>
<keyword evidence="5 6" id="KW-0472">Membrane</keyword>
<feature type="transmembrane region" description="Helical" evidence="6">
    <location>
        <begin position="68"/>
        <end position="88"/>
    </location>
</feature>
<evidence type="ECO:0000256" key="1">
    <source>
        <dbReference type="ARBA" id="ARBA00004651"/>
    </source>
</evidence>